<dbReference type="InterPro" id="IPR027417">
    <property type="entry name" value="P-loop_NTPase"/>
</dbReference>
<dbReference type="OrthoDB" id="205623at2759"/>
<dbReference type="SUPFAM" id="SSF55718">
    <property type="entry name" value="SCP-like"/>
    <property type="match status" value="1"/>
</dbReference>
<keyword evidence="3" id="KW-1133">Transmembrane helix</keyword>
<sequence>MNPKKHSATVPRPCPSLFVQPHPSHVQLRRPESLTLTDASMSECQALLGEVHAALEKNGESYVRQCGFVYQIHIKNASNELALGDFTLDLKHGSGFLRPGMDSQADVFLSIVDEDMVAMAKGNLSTFNALRDGRLIIKGDQLASHVLSEIMERIQREKRNTLPRPEPQSDEVTLLWRLGAVCGCCLLVLLALVMVNPWEVKRSSGGPRELEKVAHMSDSSIQRLNDGAVMKIDNFTSVAFSKLFLPMKGPKAVHPLPLTRPSDVFLVGVPGSGTTWLSHIMHGLRSDGSMSFEDILQVVAWWETLGFANSLAAQSLSPRLFFSHRFFGALPSNVRYVVLMREPLQVLQSQYAYFCNSSWAELAGLKPGEMNLNLFTSGIFARVNRNEVWRYIVDWYQCCWTKPEALWITYEDFAADPATQIRKLGRFLLANEPGQETIRRVVQQSSRDFMLEHEAKFDKHFLLDQIDLFKRKDGSRARLPRIRADASMEIHPLTVEFLEVRWTRIVTPVTGFRTYEEMRYAIQQRQLHAASGSLESWLPRSHGMSHFLFATVLLTGLLLAFIGLQPTLARSLATRLWIQGRSQYRRSMSHFLDSKKTDPELKAGKTSAGGFIV</sequence>
<comment type="similarity">
    <text evidence="1">Belongs to the sulfotransferase 1 family.</text>
</comment>
<keyword evidence="3" id="KW-0472">Membrane</keyword>
<dbReference type="PANTHER" id="PTHR11783">
    <property type="entry name" value="SULFOTRANSFERASE SULT"/>
    <property type="match status" value="1"/>
</dbReference>
<feature type="domain" description="Sulfotransferase" evidence="4">
    <location>
        <begin position="261"/>
        <end position="458"/>
    </location>
</feature>
<dbReference type="Pfam" id="PF02036">
    <property type="entry name" value="SCP2"/>
    <property type="match status" value="1"/>
</dbReference>
<evidence type="ECO:0000313" key="8">
    <source>
        <dbReference type="Proteomes" id="UP001152797"/>
    </source>
</evidence>
<evidence type="ECO:0000256" key="2">
    <source>
        <dbReference type="ARBA" id="ARBA00022679"/>
    </source>
</evidence>
<evidence type="ECO:0000313" key="6">
    <source>
        <dbReference type="EMBL" id="CAI3974763.1"/>
    </source>
</evidence>
<dbReference type="GO" id="GO:0008146">
    <property type="term" value="F:sulfotransferase activity"/>
    <property type="evidence" value="ECO:0007669"/>
    <property type="project" value="InterPro"/>
</dbReference>
<evidence type="ECO:0000259" key="4">
    <source>
        <dbReference type="Pfam" id="PF00685"/>
    </source>
</evidence>
<gene>
    <name evidence="6" type="ORF">C1SCF055_LOCUS3139</name>
</gene>
<dbReference type="InterPro" id="IPR036527">
    <property type="entry name" value="SCP2_sterol-bd_dom_sf"/>
</dbReference>
<keyword evidence="2" id="KW-0808">Transferase</keyword>
<proteinExistence type="inferred from homology"/>
<dbReference type="EMBL" id="CAMXCT020000157">
    <property type="protein sequence ID" value="CAL1128138.1"/>
    <property type="molecule type" value="Genomic_DNA"/>
</dbReference>
<feature type="transmembrane region" description="Helical" evidence="3">
    <location>
        <begin position="547"/>
        <end position="564"/>
    </location>
</feature>
<reference evidence="6" key="1">
    <citation type="submission" date="2022-10" db="EMBL/GenBank/DDBJ databases">
        <authorList>
            <person name="Chen Y."/>
            <person name="Dougan E. K."/>
            <person name="Chan C."/>
            <person name="Rhodes N."/>
            <person name="Thang M."/>
        </authorList>
    </citation>
    <scope>NUCLEOTIDE SEQUENCE</scope>
</reference>
<comment type="caution">
    <text evidence="6">The sequence shown here is derived from an EMBL/GenBank/DDBJ whole genome shotgun (WGS) entry which is preliminary data.</text>
</comment>
<keyword evidence="8" id="KW-1185">Reference proteome</keyword>
<dbReference type="AlphaFoldDB" id="A0A9P1FFY6"/>
<evidence type="ECO:0000256" key="1">
    <source>
        <dbReference type="ARBA" id="ARBA00005771"/>
    </source>
</evidence>
<feature type="transmembrane region" description="Helical" evidence="3">
    <location>
        <begin position="174"/>
        <end position="195"/>
    </location>
</feature>
<keyword evidence="3" id="KW-0812">Transmembrane</keyword>
<accession>A0A9P1FFY6</accession>
<reference evidence="7 8" key="2">
    <citation type="submission" date="2024-05" db="EMBL/GenBank/DDBJ databases">
        <authorList>
            <person name="Chen Y."/>
            <person name="Shah S."/>
            <person name="Dougan E. K."/>
            <person name="Thang M."/>
            <person name="Chan C."/>
        </authorList>
    </citation>
    <scope>NUCLEOTIDE SEQUENCE [LARGE SCALE GENOMIC DNA]</scope>
</reference>
<dbReference type="Gene3D" id="3.30.1050.10">
    <property type="entry name" value="SCP2 sterol-binding domain"/>
    <property type="match status" value="1"/>
</dbReference>
<evidence type="ECO:0000259" key="5">
    <source>
        <dbReference type="Pfam" id="PF02036"/>
    </source>
</evidence>
<dbReference type="Proteomes" id="UP001152797">
    <property type="component" value="Unassembled WGS sequence"/>
</dbReference>
<dbReference type="Pfam" id="PF00685">
    <property type="entry name" value="Sulfotransfer_1"/>
    <property type="match status" value="1"/>
</dbReference>
<dbReference type="EMBL" id="CAMXCT010000157">
    <property type="protein sequence ID" value="CAI3974763.1"/>
    <property type="molecule type" value="Genomic_DNA"/>
</dbReference>
<dbReference type="InterPro" id="IPR000863">
    <property type="entry name" value="Sulfotransferase_dom"/>
</dbReference>
<dbReference type="InterPro" id="IPR003033">
    <property type="entry name" value="SCP2_sterol-bd_dom"/>
</dbReference>
<evidence type="ECO:0000256" key="3">
    <source>
        <dbReference type="SAM" id="Phobius"/>
    </source>
</evidence>
<evidence type="ECO:0000313" key="7">
    <source>
        <dbReference type="EMBL" id="CAL4762075.1"/>
    </source>
</evidence>
<name>A0A9P1FFY6_9DINO</name>
<feature type="domain" description="SCP2" evidence="5">
    <location>
        <begin position="57"/>
        <end position="150"/>
    </location>
</feature>
<dbReference type="Gene3D" id="3.40.50.300">
    <property type="entry name" value="P-loop containing nucleotide triphosphate hydrolases"/>
    <property type="match status" value="1"/>
</dbReference>
<protein>
    <submittedName>
        <fullName evidence="7">Sulfotransferase 1C3</fullName>
    </submittedName>
</protein>
<dbReference type="EMBL" id="CAMXCT030000157">
    <property type="protein sequence ID" value="CAL4762075.1"/>
    <property type="molecule type" value="Genomic_DNA"/>
</dbReference>
<dbReference type="SUPFAM" id="SSF52540">
    <property type="entry name" value="P-loop containing nucleoside triphosphate hydrolases"/>
    <property type="match status" value="1"/>
</dbReference>
<organism evidence="6">
    <name type="scientific">Cladocopium goreaui</name>
    <dbReference type="NCBI Taxonomy" id="2562237"/>
    <lineage>
        <taxon>Eukaryota</taxon>
        <taxon>Sar</taxon>
        <taxon>Alveolata</taxon>
        <taxon>Dinophyceae</taxon>
        <taxon>Suessiales</taxon>
        <taxon>Symbiodiniaceae</taxon>
        <taxon>Cladocopium</taxon>
    </lineage>
</organism>